<dbReference type="OrthoDB" id="3058001at2759"/>
<keyword evidence="4" id="KW-1185">Reference proteome</keyword>
<proteinExistence type="predicted"/>
<evidence type="ECO:0000256" key="2">
    <source>
        <dbReference type="SAM" id="Phobius"/>
    </source>
</evidence>
<keyword evidence="2" id="KW-1133">Transmembrane helix</keyword>
<reference evidence="4" key="2">
    <citation type="submission" date="2015-01" db="EMBL/GenBank/DDBJ databases">
        <title>Evolutionary Origins and Diversification of the Mycorrhizal Mutualists.</title>
        <authorList>
            <consortium name="DOE Joint Genome Institute"/>
            <consortium name="Mycorrhizal Genomics Consortium"/>
            <person name="Kohler A."/>
            <person name="Kuo A."/>
            <person name="Nagy L.G."/>
            <person name="Floudas D."/>
            <person name="Copeland A."/>
            <person name="Barry K.W."/>
            <person name="Cichocki N."/>
            <person name="Veneault-Fourrey C."/>
            <person name="LaButti K."/>
            <person name="Lindquist E.A."/>
            <person name="Lipzen A."/>
            <person name="Lundell T."/>
            <person name="Morin E."/>
            <person name="Murat C."/>
            <person name="Riley R."/>
            <person name="Ohm R."/>
            <person name="Sun H."/>
            <person name="Tunlid A."/>
            <person name="Henrissat B."/>
            <person name="Grigoriev I.V."/>
            <person name="Hibbett D.S."/>
            <person name="Martin F."/>
        </authorList>
    </citation>
    <scope>NUCLEOTIDE SEQUENCE [LARGE SCALE GENOMIC DNA]</scope>
    <source>
        <strain evidence="4">h7</strain>
    </source>
</reference>
<feature type="transmembrane region" description="Helical" evidence="2">
    <location>
        <begin position="177"/>
        <end position="195"/>
    </location>
</feature>
<organism evidence="3 4">
    <name type="scientific">Hebeloma cylindrosporum</name>
    <dbReference type="NCBI Taxonomy" id="76867"/>
    <lineage>
        <taxon>Eukaryota</taxon>
        <taxon>Fungi</taxon>
        <taxon>Dikarya</taxon>
        <taxon>Basidiomycota</taxon>
        <taxon>Agaricomycotina</taxon>
        <taxon>Agaricomycetes</taxon>
        <taxon>Agaricomycetidae</taxon>
        <taxon>Agaricales</taxon>
        <taxon>Agaricineae</taxon>
        <taxon>Hymenogastraceae</taxon>
        <taxon>Hebeloma</taxon>
    </lineage>
</organism>
<accession>A0A0C3CAV7</accession>
<dbReference type="EMBL" id="KN831782">
    <property type="protein sequence ID" value="KIM40721.1"/>
    <property type="molecule type" value="Genomic_DNA"/>
</dbReference>
<sequence>MVDGTPTDYPSGKDLDNARRPSAQISSAGSSPSWHPKLTLYRLLVILSTVGLAVAKTVTSYLNLSFASITLEWILGVVVFLFLHLLGAYEETSNRRFTWLFNSDYMEYLWVFLGNRTGFRRPYYISDEIPAQHRLVGIRPPLTGYRIIVTVVVASVGMIKSALLYGQKPMEATTVECVFGVGIATVLYWIGLYEASSIKVYPKLFHVDYSEELSYILRTAITFLKLLAMLVSTIIFFLLRSTAIVIRVGPNGGIGIVRPLGSWDASERTSMAGRF</sequence>
<gene>
    <name evidence="3" type="ORF">M413DRAFT_28498</name>
</gene>
<name>A0A0C3CAV7_HEBCY</name>
<feature type="transmembrane region" description="Helical" evidence="2">
    <location>
        <begin position="70"/>
        <end position="89"/>
    </location>
</feature>
<dbReference type="AlphaFoldDB" id="A0A0C3CAV7"/>
<keyword evidence="2" id="KW-0472">Membrane</keyword>
<reference evidence="3 4" key="1">
    <citation type="submission" date="2014-04" db="EMBL/GenBank/DDBJ databases">
        <authorList>
            <consortium name="DOE Joint Genome Institute"/>
            <person name="Kuo A."/>
            <person name="Gay G."/>
            <person name="Dore J."/>
            <person name="Kohler A."/>
            <person name="Nagy L.G."/>
            <person name="Floudas D."/>
            <person name="Copeland A."/>
            <person name="Barry K.W."/>
            <person name="Cichocki N."/>
            <person name="Veneault-Fourrey C."/>
            <person name="LaButti K."/>
            <person name="Lindquist E.A."/>
            <person name="Lipzen A."/>
            <person name="Lundell T."/>
            <person name="Morin E."/>
            <person name="Murat C."/>
            <person name="Sun H."/>
            <person name="Tunlid A."/>
            <person name="Henrissat B."/>
            <person name="Grigoriev I.V."/>
            <person name="Hibbett D.S."/>
            <person name="Martin F."/>
            <person name="Nordberg H.P."/>
            <person name="Cantor M.N."/>
            <person name="Hua S.X."/>
        </authorList>
    </citation>
    <scope>NUCLEOTIDE SEQUENCE [LARGE SCALE GENOMIC DNA]</scope>
    <source>
        <strain evidence="4">h7</strain>
    </source>
</reference>
<keyword evidence="2" id="KW-0812">Transmembrane</keyword>
<protein>
    <submittedName>
        <fullName evidence="3">Uncharacterized protein</fullName>
    </submittedName>
</protein>
<dbReference type="Proteomes" id="UP000053424">
    <property type="component" value="Unassembled WGS sequence"/>
</dbReference>
<feature type="region of interest" description="Disordered" evidence="1">
    <location>
        <begin position="1"/>
        <end position="32"/>
    </location>
</feature>
<evidence type="ECO:0000313" key="3">
    <source>
        <dbReference type="EMBL" id="KIM40721.1"/>
    </source>
</evidence>
<dbReference type="HOGENOM" id="CLU_081906_0_0_1"/>
<feature type="transmembrane region" description="Helical" evidence="2">
    <location>
        <begin position="144"/>
        <end position="165"/>
    </location>
</feature>
<feature type="transmembrane region" description="Helical" evidence="2">
    <location>
        <begin position="215"/>
        <end position="239"/>
    </location>
</feature>
<feature type="transmembrane region" description="Helical" evidence="2">
    <location>
        <begin position="40"/>
        <end position="58"/>
    </location>
</feature>
<evidence type="ECO:0000313" key="4">
    <source>
        <dbReference type="Proteomes" id="UP000053424"/>
    </source>
</evidence>
<feature type="compositionally biased region" description="Low complexity" evidence="1">
    <location>
        <begin position="21"/>
        <end position="32"/>
    </location>
</feature>
<evidence type="ECO:0000256" key="1">
    <source>
        <dbReference type="SAM" id="MobiDB-lite"/>
    </source>
</evidence>